<dbReference type="PRINTS" id="PR02008">
    <property type="entry name" value="RCMTFAMILY"/>
</dbReference>
<reference evidence="7 8" key="1">
    <citation type="submission" date="2019-09" db="EMBL/GenBank/DDBJ databases">
        <title>Draft genome sequence of Ginsengibacter sp. BR5-29.</title>
        <authorList>
            <person name="Im W.-T."/>
        </authorList>
    </citation>
    <scope>NUCLEOTIDE SEQUENCE [LARGE SCALE GENOMIC DNA]</scope>
    <source>
        <strain evidence="7 8">BR5-29</strain>
    </source>
</reference>
<organism evidence="7 8">
    <name type="scientific">Ginsengibacter hankyongi</name>
    <dbReference type="NCBI Taxonomy" id="2607284"/>
    <lineage>
        <taxon>Bacteria</taxon>
        <taxon>Pseudomonadati</taxon>
        <taxon>Bacteroidota</taxon>
        <taxon>Chitinophagia</taxon>
        <taxon>Chitinophagales</taxon>
        <taxon>Chitinophagaceae</taxon>
        <taxon>Ginsengibacter</taxon>
    </lineage>
</organism>
<dbReference type="PROSITE" id="PS51686">
    <property type="entry name" value="SAM_MT_RSMB_NOP"/>
    <property type="match status" value="1"/>
</dbReference>
<feature type="active site" description="Nucleophile" evidence="5">
    <location>
        <position position="355"/>
    </location>
</feature>
<dbReference type="InterPro" id="IPR023267">
    <property type="entry name" value="RCMT"/>
</dbReference>
<evidence type="ECO:0000256" key="5">
    <source>
        <dbReference type="PROSITE-ProRule" id="PRU01023"/>
    </source>
</evidence>
<dbReference type="PANTHER" id="PTHR22807">
    <property type="entry name" value="NOP2 YEAST -RELATED NOL1/NOP2/FMU SUN DOMAIN-CONTAINING"/>
    <property type="match status" value="1"/>
</dbReference>
<comment type="caution">
    <text evidence="7">The sequence shown here is derived from an EMBL/GenBank/DDBJ whole genome shotgun (WGS) entry which is preliminary data.</text>
</comment>
<keyword evidence="2 5" id="KW-0808">Transferase</keyword>
<name>A0A5J5II64_9BACT</name>
<feature type="binding site" evidence="5">
    <location>
        <position position="284"/>
    </location>
    <ligand>
        <name>S-adenosyl-L-methionine</name>
        <dbReference type="ChEBI" id="CHEBI:59789"/>
    </ligand>
</feature>
<comment type="caution">
    <text evidence="5">Lacks conserved residue(s) required for the propagation of feature annotation.</text>
</comment>
<proteinExistence type="inferred from homology"/>
<evidence type="ECO:0000313" key="7">
    <source>
        <dbReference type="EMBL" id="KAA9039268.1"/>
    </source>
</evidence>
<feature type="domain" description="SAM-dependent MTase RsmB/NOP-type" evidence="6">
    <location>
        <begin position="129"/>
        <end position="409"/>
    </location>
</feature>
<dbReference type="GO" id="GO:0008173">
    <property type="term" value="F:RNA methyltransferase activity"/>
    <property type="evidence" value="ECO:0007669"/>
    <property type="project" value="InterPro"/>
</dbReference>
<dbReference type="Proteomes" id="UP000326903">
    <property type="component" value="Unassembled WGS sequence"/>
</dbReference>
<evidence type="ECO:0000256" key="4">
    <source>
        <dbReference type="ARBA" id="ARBA00022884"/>
    </source>
</evidence>
<dbReference type="InterPro" id="IPR029063">
    <property type="entry name" value="SAM-dependent_MTases_sf"/>
</dbReference>
<dbReference type="InterPro" id="IPR001678">
    <property type="entry name" value="MeTrfase_RsmB-F_NOP2_dom"/>
</dbReference>
<dbReference type="AlphaFoldDB" id="A0A5J5II64"/>
<keyword evidence="3 5" id="KW-0949">S-adenosyl-L-methionine</keyword>
<feature type="binding site" evidence="5">
    <location>
        <position position="302"/>
    </location>
    <ligand>
        <name>S-adenosyl-L-methionine</name>
        <dbReference type="ChEBI" id="CHEBI:59789"/>
    </ligand>
</feature>
<dbReference type="GO" id="GO:0003723">
    <property type="term" value="F:RNA binding"/>
    <property type="evidence" value="ECO:0007669"/>
    <property type="project" value="UniProtKB-UniRule"/>
</dbReference>
<dbReference type="CDD" id="cd02440">
    <property type="entry name" value="AdoMet_MTases"/>
    <property type="match status" value="1"/>
</dbReference>
<dbReference type="RefSeq" id="WP_150414677.1">
    <property type="nucleotide sequence ID" value="NZ_VYQF01000002.1"/>
</dbReference>
<dbReference type="Gene3D" id="3.40.50.150">
    <property type="entry name" value="Vaccinia Virus protein VP39"/>
    <property type="match status" value="1"/>
</dbReference>
<keyword evidence="1 5" id="KW-0489">Methyltransferase</keyword>
<comment type="similarity">
    <text evidence="5">Belongs to the class I-like SAM-binding methyltransferase superfamily. RsmB/NOP family.</text>
</comment>
<evidence type="ECO:0000313" key="8">
    <source>
        <dbReference type="Proteomes" id="UP000326903"/>
    </source>
</evidence>
<evidence type="ECO:0000256" key="3">
    <source>
        <dbReference type="ARBA" id="ARBA00022691"/>
    </source>
</evidence>
<evidence type="ECO:0000256" key="2">
    <source>
        <dbReference type="ARBA" id="ARBA00022679"/>
    </source>
</evidence>
<dbReference type="GO" id="GO:0001510">
    <property type="term" value="P:RNA methylation"/>
    <property type="evidence" value="ECO:0007669"/>
    <property type="project" value="InterPro"/>
</dbReference>
<evidence type="ECO:0000259" key="6">
    <source>
        <dbReference type="PROSITE" id="PS51686"/>
    </source>
</evidence>
<protein>
    <submittedName>
        <fullName evidence="7">Fmu (Sun) domain-containing protein</fullName>
    </submittedName>
</protein>
<keyword evidence="8" id="KW-1185">Reference proteome</keyword>
<sequence>MQITGKEFPSTNSNHFHRYLQYSVSILSSYKGQEPFHLFLKKYFSANRKHGSKDRKLITALCYNYFRLGFGVSTPSSQDENFLLAVFLCEKSSSLFLDFFKPELNASISLPLIDKLKIVNKEFNEEKIFPFSDELSNEINFRQFNLSFLIQPKLFIRIRPGFREIVINKIKHPGFSFEQLNENCIAFSNNEKVSNTIEIDKEAVVQDYNSQITLDFLKPIIENEKVAISIWDCCAGSGGKSILAFDLFRNINITVSDKRKSILENLKVRFEEAGIKNYNPAPADLEKSFHEIDQSFDIIIADVPCSGSGTWARTPEQLHFFKKDEIKKYALLQRKIVENALPHLKNNGHLLYVTCSVFKKENEENVILFQEKYKLNLLKLEYLKGYEMQADTMFVALFIKVECSIALEA</sequence>
<feature type="binding site" evidence="5">
    <location>
        <position position="257"/>
    </location>
    <ligand>
        <name>S-adenosyl-L-methionine</name>
        <dbReference type="ChEBI" id="CHEBI:59789"/>
    </ligand>
</feature>
<dbReference type="InterPro" id="IPR049560">
    <property type="entry name" value="MeTrfase_RsmB-F_NOP2_cat"/>
</dbReference>
<dbReference type="Pfam" id="PF01189">
    <property type="entry name" value="Methyltr_RsmB-F"/>
    <property type="match status" value="1"/>
</dbReference>
<evidence type="ECO:0000256" key="1">
    <source>
        <dbReference type="ARBA" id="ARBA00022603"/>
    </source>
</evidence>
<gene>
    <name evidence="7" type="ORF">FW778_10580</name>
</gene>
<dbReference type="EMBL" id="VYQF01000002">
    <property type="protein sequence ID" value="KAA9039268.1"/>
    <property type="molecule type" value="Genomic_DNA"/>
</dbReference>
<keyword evidence="4 5" id="KW-0694">RNA-binding</keyword>
<dbReference type="PANTHER" id="PTHR22807:SF53">
    <property type="entry name" value="RIBOSOMAL RNA SMALL SUBUNIT METHYLTRANSFERASE B-RELATED"/>
    <property type="match status" value="1"/>
</dbReference>
<dbReference type="SUPFAM" id="SSF53335">
    <property type="entry name" value="S-adenosyl-L-methionine-dependent methyltransferases"/>
    <property type="match status" value="1"/>
</dbReference>
<accession>A0A5J5II64</accession>